<feature type="compositionally biased region" description="Basic and acidic residues" evidence="5">
    <location>
        <begin position="128"/>
        <end position="146"/>
    </location>
</feature>
<comment type="subcellular location">
    <subcellularLocation>
        <location evidence="1">Cell envelope</location>
    </subcellularLocation>
</comment>
<dbReference type="PANTHER" id="PTHR42953">
    <property type="entry name" value="HIGH-AFFINITY ZINC UPTAKE SYSTEM PROTEIN ZNUA-RELATED"/>
    <property type="match status" value="1"/>
</dbReference>
<reference evidence="7 8" key="1">
    <citation type="submission" date="2019-10" db="EMBL/GenBank/DDBJ databases">
        <title>Corynebacterium sp novel species isolated from the respiratory tract of Marmot.</title>
        <authorList>
            <person name="Zhang G."/>
        </authorList>
    </citation>
    <scope>NUCLEOTIDE SEQUENCE [LARGE SCALE GENOMIC DNA]</scope>
    <source>
        <strain evidence="7 8">336</strain>
    </source>
</reference>
<feature type="signal peptide" evidence="6">
    <location>
        <begin position="1"/>
        <end position="19"/>
    </location>
</feature>
<evidence type="ECO:0000256" key="2">
    <source>
        <dbReference type="ARBA" id="ARBA00022448"/>
    </source>
</evidence>
<protein>
    <submittedName>
        <fullName evidence="7">ABC transporter substrate-binding protein</fullName>
    </submittedName>
</protein>
<sequence>MKKTMTALALLSTLGLTLASCSDGGSSDPAKGNDHINIVASVSTWGSIAKTLVEGNDNITVTTILDNNQDDPHEYEASAKDLATLSSADIVVANGGGYDNWLTDHVEGQTPIVSATELTEGHHHHHHDHDGEHEHEHEHEHGHDHGGFNPHIWFNMTIVDHFVEQLKDAIEKIDPDASIDTSAVTDKTHEFAERMGTLKDKNVILTESVAEGIIDQSDLKDITPDGYADSVARESEPSAADVAEAQKLINDGKADILITNEQSHTAAANTLIEAAKSHKTPIVNVNETPDNGQDYFGYVDTVINDLEEASK</sequence>
<comment type="caution">
    <text evidence="7">The sequence shown here is derived from an EMBL/GenBank/DDBJ whole genome shotgun (WGS) entry which is preliminary data.</text>
</comment>
<evidence type="ECO:0000256" key="3">
    <source>
        <dbReference type="ARBA" id="ARBA00022723"/>
    </source>
</evidence>
<feature type="region of interest" description="Disordered" evidence="5">
    <location>
        <begin position="119"/>
        <end position="147"/>
    </location>
</feature>
<dbReference type="EMBL" id="WBZJ01000003">
    <property type="protein sequence ID" value="KAB3519821.1"/>
    <property type="molecule type" value="Genomic_DNA"/>
</dbReference>
<accession>A0ABQ6VC79</accession>
<keyword evidence="3" id="KW-0479">Metal-binding</keyword>
<feature type="chain" id="PRO_5047052005" evidence="6">
    <location>
        <begin position="20"/>
        <end position="311"/>
    </location>
</feature>
<dbReference type="PANTHER" id="PTHR42953:SF1">
    <property type="entry name" value="METAL-BINDING PROTEIN HI_0362-RELATED"/>
    <property type="match status" value="1"/>
</dbReference>
<dbReference type="Pfam" id="PF01297">
    <property type="entry name" value="ZnuA"/>
    <property type="match status" value="1"/>
</dbReference>
<name>A0ABQ6VC79_9CORY</name>
<dbReference type="Gene3D" id="3.40.50.1980">
    <property type="entry name" value="Nitrogenase molybdenum iron protein domain"/>
    <property type="match status" value="2"/>
</dbReference>
<dbReference type="RefSeq" id="WP_151844605.1">
    <property type="nucleotide sequence ID" value="NZ_WBZJ01000003.1"/>
</dbReference>
<evidence type="ECO:0000256" key="5">
    <source>
        <dbReference type="SAM" id="MobiDB-lite"/>
    </source>
</evidence>
<evidence type="ECO:0000256" key="4">
    <source>
        <dbReference type="ARBA" id="ARBA00022729"/>
    </source>
</evidence>
<keyword evidence="4 6" id="KW-0732">Signal</keyword>
<evidence type="ECO:0000256" key="1">
    <source>
        <dbReference type="ARBA" id="ARBA00004196"/>
    </source>
</evidence>
<organism evidence="7 8">
    <name type="scientific">Corynebacterium zhongnanshanii</name>
    <dbReference type="NCBI Taxonomy" id="2768834"/>
    <lineage>
        <taxon>Bacteria</taxon>
        <taxon>Bacillati</taxon>
        <taxon>Actinomycetota</taxon>
        <taxon>Actinomycetes</taxon>
        <taxon>Mycobacteriales</taxon>
        <taxon>Corynebacteriaceae</taxon>
        <taxon>Corynebacterium</taxon>
    </lineage>
</organism>
<proteinExistence type="predicted"/>
<dbReference type="InterPro" id="IPR006127">
    <property type="entry name" value="ZnuA-like"/>
</dbReference>
<evidence type="ECO:0000313" key="8">
    <source>
        <dbReference type="Proteomes" id="UP000436181"/>
    </source>
</evidence>
<evidence type="ECO:0000256" key="6">
    <source>
        <dbReference type="SAM" id="SignalP"/>
    </source>
</evidence>
<gene>
    <name evidence="7" type="ORF">F8377_07840</name>
</gene>
<keyword evidence="8" id="KW-1185">Reference proteome</keyword>
<dbReference type="InterPro" id="IPR050492">
    <property type="entry name" value="Bact_metal-bind_prot9"/>
</dbReference>
<dbReference type="PROSITE" id="PS51257">
    <property type="entry name" value="PROKAR_LIPOPROTEIN"/>
    <property type="match status" value="1"/>
</dbReference>
<dbReference type="SUPFAM" id="SSF53807">
    <property type="entry name" value="Helical backbone' metal receptor"/>
    <property type="match status" value="1"/>
</dbReference>
<keyword evidence="2" id="KW-0813">Transport</keyword>
<dbReference type="Proteomes" id="UP000436181">
    <property type="component" value="Unassembled WGS sequence"/>
</dbReference>
<evidence type="ECO:0000313" key="7">
    <source>
        <dbReference type="EMBL" id="KAB3519821.1"/>
    </source>
</evidence>